<name>A0A1Y2G4N3_9BASI</name>
<keyword evidence="3" id="KW-0472">Membrane</keyword>
<feature type="compositionally biased region" description="Polar residues" evidence="2">
    <location>
        <begin position="20"/>
        <end position="34"/>
    </location>
</feature>
<dbReference type="InParanoid" id="A0A1Y2G4N3"/>
<dbReference type="InterPro" id="IPR050546">
    <property type="entry name" value="Glycosyl_Hydrlase_16"/>
</dbReference>
<organism evidence="5 6">
    <name type="scientific">Leucosporidium creatinivorum</name>
    <dbReference type="NCBI Taxonomy" id="106004"/>
    <lineage>
        <taxon>Eukaryota</taxon>
        <taxon>Fungi</taxon>
        <taxon>Dikarya</taxon>
        <taxon>Basidiomycota</taxon>
        <taxon>Pucciniomycotina</taxon>
        <taxon>Microbotryomycetes</taxon>
        <taxon>Leucosporidiales</taxon>
        <taxon>Leucosporidium</taxon>
    </lineage>
</organism>
<evidence type="ECO:0000313" key="5">
    <source>
        <dbReference type="EMBL" id="ORY91750.1"/>
    </source>
</evidence>
<keyword evidence="3" id="KW-0812">Transmembrane</keyword>
<evidence type="ECO:0000256" key="3">
    <source>
        <dbReference type="SAM" id="Phobius"/>
    </source>
</evidence>
<keyword evidence="3" id="KW-1133">Transmembrane helix</keyword>
<dbReference type="InterPro" id="IPR013320">
    <property type="entry name" value="ConA-like_dom_sf"/>
</dbReference>
<feature type="region of interest" description="Disordered" evidence="2">
    <location>
        <begin position="1"/>
        <end position="49"/>
    </location>
</feature>
<feature type="transmembrane region" description="Helical" evidence="3">
    <location>
        <begin position="126"/>
        <end position="145"/>
    </location>
</feature>
<dbReference type="PANTHER" id="PTHR10963">
    <property type="entry name" value="GLYCOSYL HYDROLASE-RELATED"/>
    <property type="match status" value="1"/>
</dbReference>
<dbReference type="SUPFAM" id="SSF49899">
    <property type="entry name" value="Concanavalin A-like lectins/glucanases"/>
    <property type="match status" value="1"/>
</dbReference>
<accession>A0A1Y2G4N3</accession>
<comment type="similarity">
    <text evidence="1">Belongs to the glycosyl hydrolase 16 family.</text>
</comment>
<evidence type="ECO:0000256" key="1">
    <source>
        <dbReference type="ARBA" id="ARBA00006865"/>
    </source>
</evidence>
<protein>
    <submittedName>
        <fullName evidence="5">Concanavalin A-like lectin/glucanase domain-containing protein</fullName>
    </submittedName>
</protein>
<dbReference type="OrthoDB" id="4781at2759"/>
<dbReference type="Gene3D" id="2.60.120.200">
    <property type="match status" value="1"/>
</dbReference>
<dbReference type="GO" id="GO:0004553">
    <property type="term" value="F:hydrolase activity, hydrolyzing O-glycosyl compounds"/>
    <property type="evidence" value="ECO:0007669"/>
    <property type="project" value="InterPro"/>
</dbReference>
<evidence type="ECO:0000313" key="6">
    <source>
        <dbReference type="Proteomes" id="UP000193467"/>
    </source>
</evidence>
<keyword evidence="6" id="KW-1185">Reference proteome</keyword>
<comment type="caution">
    <text evidence="5">The sequence shown here is derived from an EMBL/GenBank/DDBJ whole genome shotgun (WGS) entry which is preliminary data.</text>
</comment>
<dbReference type="PROSITE" id="PS51762">
    <property type="entry name" value="GH16_2"/>
    <property type="match status" value="1"/>
</dbReference>
<dbReference type="PANTHER" id="PTHR10963:SF55">
    <property type="entry name" value="GLYCOSIDE HYDROLASE FAMILY 16 PROTEIN"/>
    <property type="match status" value="1"/>
</dbReference>
<evidence type="ECO:0000256" key="2">
    <source>
        <dbReference type="SAM" id="MobiDB-lite"/>
    </source>
</evidence>
<dbReference type="GO" id="GO:0005975">
    <property type="term" value="P:carbohydrate metabolic process"/>
    <property type="evidence" value="ECO:0007669"/>
    <property type="project" value="InterPro"/>
</dbReference>
<keyword evidence="5" id="KW-0430">Lectin</keyword>
<sequence length="506" mass="57166">MSLPEMAFRPSTRPIFTPSFVPTHSRNDSTSTSASEEDKDAPTPDHGRRLSWMDSVAQRPALAYHQAPSASTLYSNATEVSALYAGEPLRKRFKAPKKSHLLDREAGNPKPWMKGHTTITRDKKSYFTTLFGILLGIGGGLALILHSCLSVDHDKYDLLFEDDFSGTTLNKSHWKVEERIGGGESNDFTWFTNHNSYVADGNLWIVPTLTNETLLSTDYALMNSTVLQLGSSCDSLHQSDCVIAADTEHNQTLVIPPIQSAMISTRNKVSMQYGRVVVRAKMPTGDWLWPQISLVPRDEVYGAYPASGLVSLFESRGNAPRARLDQLSNEMVCGLHWGPANAPSYDRFYLTQGLYKVYRNFFNQRYYDFGMDWTPHSITMWVNSRVRIAFRYGFGHEKTFWNLGAFGYSYGNGTLISNPWASAADQHIAPFDQEFYLRIALLAGGTDGYFSDDLPNKPWRNSDDRSQAMQRFLSYANLWMPTWPSGDDVRERGMAIDKISVYQRRN</sequence>
<proteinExistence type="inferred from homology"/>
<dbReference type="InterPro" id="IPR000757">
    <property type="entry name" value="Beta-glucanase-like"/>
</dbReference>
<feature type="domain" description="GH16" evidence="4">
    <location>
        <begin position="103"/>
        <end position="506"/>
    </location>
</feature>
<dbReference type="EMBL" id="MCGR01000002">
    <property type="protein sequence ID" value="ORY91750.1"/>
    <property type="molecule type" value="Genomic_DNA"/>
</dbReference>
<gene>
    <name evidence="5" type="ORF">BCR35DRAFT_299062</name>
</gene>
<dbReference type="STRING" id="106004.A0A1Y2G4N3"/>
<dbReference type="AlphaFoldDB" id="A0A1Y2G4N3"/>
<evidence type="ECO:0000259" key="4">
    <source>
        <dbReference type="PROSITE" id="PS51762"/>
    </source>
</evidence>
<dbReference type="GO" id="GO:0030246">
    <property type="term" value="F:carbohydrate binding"/>
    <property type="evidence" value="ECO:0007669"/>
    <property type="project" value="UniProtKB-KW"/>
</dbReference>
<dbReference type="Proteomes" id="UP000193467">
    <property type="component" value="Unassembled WGS sequence"/>
</dbReference>
<reference evidence="5 6" key="1">
    <citation type="submission" date="2016-07" db="EMBL/GenBank/DDBJ databases">
        <title>Pervasive Adenine N6-methylation of Active Genes in Fungi.</title>
        <authorList>
            <consortium name="DOE Joint Genome Institute"/>
            <person name="Mondo S.J."/>
            <person name="Dannebaum R.O."/>
            <person name="Kuo R.C."/>
            <person name="Labutti K."/>
            <person name="Haridas S."/>
            <person name="Kuo A."/>
            <person name="Salamov A."/>
            <person name="Ahrendt S.R."/>
            <person name="Lipzen A."/>
            <person name="Sullivan W."/>
            <person name="Andreopoulos W.B."/>
            <person name="Clum A."/>
            <person name="Lindquist E."/>
            <person name="Daum C."/>
            <person name="Ramamoorthy G.K."/>
            <person name="Gryganskyi A."/>
            <person name="Culley D."/>
            <person name="Magnuson J.K."/>
            <person name="James T.Y."/>
            <person name="O'Malley M.A."/>
            <person name="Stajich J.E."/>
            <person name="Spatafora J.W."/>
            <person name="Visel A."/>
            <person name="Grigoriev I.V."/>
        </authorList>
    </citation>
    <scope>NUCLEOTIDE SEQUENCE [LARGE SCALE GENOMIC DNA]</scope>
    <source>
        <strain evidence="5 6">62-1032</strain>
    </source>
</reference>